<dbReference type="EMBL" id="JAHJDP010000020">
    <property type="protein sequence ID" value="MBU2689945.1"/>
    <property type="molecule type" value="Genomic_DNA"/>
</dbReference>
<dbReference type="Proteomes" id="UP000777784">
    <property type="component" value="Unassembled WGS sequence"/>
</dbReference>
<feature type="signal peptide" evidence="1">
    <location>
        <begin position="1"/>
        <end position="23"/>
    </location>
</feature>
<evidence type="ECO:0000256" key="1">
    <source>
        <dbReference type="SAM" id="SignalP"/>
    </source>
</evidence>
<dbReference type="AlphaFoldDB" id="A0A948RS30"/>
<evidence type="ECO:0000313" key="3">
    <source>
        <dbReference type="Proteomes" id="UP000777784"/>
    </source>
</evidence>
<protein>
    <submittedName>
        <fullName evidence="2">Uncharacterized protein</fullName>
    </submittedName>
</protein>
<reference evidence="2" key="1">
    <citation type="submission" date="2021-05" db="EMBL/GenBank/DDBJ databases">
        <title>Energy efficiency and biological interactions define the core microbiome of deep oligotrophic groundwater.</title>
        <authorList>
            <person name="Mehrshad M."/>
            <person name="Lopez-Fernandez M."/>
            <person name="Bell E."/>
            <person name="Bernier-Latmani R."/>
            <person name="Bertilsson S."/>
            <person name="Dopson M."/>
        </authorList>
    </citation>
    <scope>NUCLEOTIDE SEQUENCE</scope>
    <source>
        <strain evidence="2">Modern_marine.mb.64</strain>
    </source>
</reference>
<feature type="chain" id="PRO_5037484672" evidence="1">
    <location>
        <begin position="24"/>
        <end position="127"/>
    </location>
</feature>
<dbReference type="PROSITE" id="PS51257">
    <property type="entry name" value="PROKAR_LIPOPROTEIN"/>
    <property type="match status" value="1"/>
</dbReference>
<sequence length="127" mass="14068">MKRFIPLLILAAFVMFGIGLGCSDTPPTQSQEPVEMPAFQTTVTEVRGTMWDVSLWEQSAIQATVKVIEADASTAAEAADQLRERFAERMLIEFGTFMIDRGALPQVPMTWGKIKIIFLPDSTKDDG</sequence>
<gene>
    <name evidence="2" type="ORF">KJ970_03390</name>
</gene>
<accession>A0A948RS30</accession>
<name>A0A948RS30_UNCEI</name>
<proteinExistence type="predicted"/>
<evidence type="ECO:0000313" key="2">
    <source>
        <dbReference type="EMBL" id="MBU2689945.1"/>
    </source>
</evidence>
<keyword evidence="1" id="KW-0732">Signal</keyword>
<organism evidence="2 3">
    <name type="scientific">Eiseniibacteriota bacterium</name>
    <dbReference type="NCBI Taxonomy" id="2212470"/>
    <lineage>
        <taxon>Bacteria</taxon>
        <taxon>Candidatus Eiseniibacteriota</taxon>
    </lineage>
</organism>
<comment type="caution">
    <text evidence="2">The sequence shown here is derived from an EMBL/GenBank/DDBJ whole genome shotgun (WGS) entry which is preliminary data.</text>
</comment>